<sequence length="318" mass="35017">MATLEPTADRTNRASLSEATASATSTKSSLNQGARNKAIGRIGPWQLVRLLHEGELARVYLARPADSPAEQPAAYAVKVLRKEWWRHAGAIEMQRRSAWVGRRATHPNLLPVLSCGVQQPPFYVVSPRLEGESLAAVLQRERRLPLSVTLWIVRQVAEALEALHDKTGMVHGDVKPANVMLAPDGHATLIDFGFVHSPREAKHWATQPVFGTLNYIAPEVVASSLSCDLRADLYGLGVMLYEMLSGVLPHKAADAESLIRMHRETKPVCIRERQSETPKAVASLVHRLLAKDPLRRPESAGIVAEELVRLEIASFSSH</sequence>
<dbReference type="SMART" id="SM00220">
    <property type="entry name" value="S_TKc"/>
    <property type="match status" value="1"/>
</dbReference>
<dbReference type="Gene3D" id="3.30.200.20">
    <property type="entry name" value="Phosphorylase Kinase, domain 1"/>
    <property type="match status" value="1"/>
</dbReference>
<gene>
    <name evidence="8" type="primary">prkC_7</name>
    <name evidence="8" type="ORF">HG15A2_13960</name>
</gene>
<dbReference type="PANTHER" id="PTHR24351">
    <property type="entry name" value="RIBOSOMAL PROTEIN S6 KINASE"/>
    <property type="match status" value="1"/>
</dbReference>
<dbReference type="OrthoDB" id="9801841at2"/>
<evidence type="ECO:0000313" key="9">
    <source>
        <dbReference type="Proteomes" id="UP000319852"/>
    </source>
</evidence>
<keyword evidence="1" id="KW-0723">Serine/threonine-protein kinase</keyword>
<feature type="region of interest" description="Disordered" evidence="6">
    <location>
        <begin position="1"/>
        <end position="32"/>
    </location>
</feature>
<keyword evidence="4 8" id="KW-0418">Kinase</keyword>
<protein>
    <submittedName>
        <fullName evidence="8">Serine/threonine-protein kinase PrkC</fullName>
        <ecNumber evidence="8">2.7.11.1</ecNumber>
    </submittedName>
</protein>
<dbReference type="InterPro" id="IPR011009">
    <property type="entry name" value="Kinase-like_dom_sf"/>
</dbReference>
<dbReference type="Proteomes" id="UP000319852">
    <property type="component" value="Chromosome"/>
</dbReference>
<dbReference type="EMBL" id="CP036263">
    <property type="protein sequence ID" value="QDS98124.1"/>
    <property type="molecule type" value="Genomic_DNA"/>
</dbReference>
<dbReference type="GO" id="GO:0005524">
    <property type="term" value="F:ATP binding"/>
    <property type="evidence" value="ECO:0007669"/>
    <property type="project" value="UniProtKB-KW"/>
</dbReference>
<dbReference type="AlphaFoldDB" id="A0A517MTC1"/>
<dbReference type="Pfam" id="PF00069">
    <property type="entry name" value="Pkinase"/>
    <property type="match status" value="1"/>
</dbReference>
<evidence type="ECO:0000313" key="8">
    <source>
        <dbReference type="EMBL" id="QDS98124.1"/>
    </source>
</evidence>
<evidence type="ECO:0000256" key="6">
    <source>
        <dbReference type="SAM" id="MobiDB-lite"/>
    </source>
</evidence>
<proteinExistence type="predicted"/>
<organism evidence="8 9">
    <name type="scientific">Adhaeretor mobilis</name>
    <dbReference type="NCBI Taxonomy" id="1930276"/>
    <lineage>
        <taxon>Bacteria</taxon>
        <taxon>Pseudomonadati</taxon>
        <taxon>Planctomycetota</taxon>
        <taxon>Planctomycetia</taxon>
        <taxon>Pirellulales</taxon>
        <taxon>Lacipirellulaceae</taxon>
        <taxon>Adhaeretor</taxon>
    </lineage>
</organism>
<dbReference type="SUPFAM" id="SSF56112">
    <property type="entry name" value="Protein kinase-like (PK-like)"/>
    <property type="match status" value="1"/>
</dbReference>
<dbReference type="EC" id="2.7.11.1" evidence="8"/>
<dbReference type="GO" id="GO:0004674">
    <property type="term" value="F:protein serine/threonine kinase activity"/>
    <property type="evidence" value="ECO:0007669"/>
    <property type="project" value="UniProtKB-KW"/>
</dbReference>
<dbReference type="RefSeq" id="WP_145059049.1">
    <property type="nucleotide sequence ID" value="NZ_CP036263.1"/>
</dbReference>
<evidence type="ECO:0000256" key="5">
    <source>
        <dbReference type="ARBA" id="ARBA00022840"/>
    </source>
</evidence>
<keyword evidence="5" id="KW-0067">ATP-binding</keyword>
<dbReference type="Gene3D" id="1.10.510.10">
    <property type="entry name" value="Transferase(Phosphotransferase) domain 1"/>
    <property type="match status" value="1"/>
</dbReference>
<reference evidence="8 9" key="1">
    <citation type="submission" date="2019-02" db="EMBL/GenBank/DDBJ databases">
        <title>Deep-cultivation of Planctomycetes and their phenomic and genomic characterization uncovers novel biology.</title>
        <authorList>
            <person name="Wiegand S."/>
            <person name="Jogler M."/>
            <person name="Boedeker C."/>
            <person name="Pinto D."/>
            <person name="Vollmers J."/>
            <person name="Rivas-Marin E."/>
            <person name="Kohn T."/>
            <person name="Peeters S.H."/>
            <person name="Heuer A."/>
            <person name="Rast P."/>
            <person name="Oberbeckmann S."/>
            <person name="Bunk B."/>
            <person name="Jeske O."/>
            <person name="Meyerdierks A."/>
            <person name="Storesund J.E."/>
            <person name="Kallscheuer N."/>
            <person name="Luecker S."/>
            <person name="Lage O.M."/>
            <person name="Pohl T."/>
            <person name="Merkel B.J."/>
            <person name="Hornburger P."/>
            <person name="Mueller R.-W."/>
            <person name="Bruemmer F."/>
            <person name="Labrenz M."/>
            <person name="Spormann A.M."/>
            <person name="Op den Camp H."/>
            <person name="Overmann J."/>
            <person name="Amann R."/>
            <person name="Jetten M.S.M."/>
            <person name="Mascher T."/>
            <person name="Medema M.H."/>
            <person name="Devos D.P."/>
            <person name="Kaster A.-K."/>
            <person name="Ovreas L."/>
            <person name="Rohde M."/>
            <person name="Galperin M.Y."/>
            <person name="Jogler C."/>
        </authorList>
    </citation>
    <scope>NUCLEOTIDE SEQUENCE [LARGE SCALE GENOMIC DNA]</scope>
    <source>
        <strain evidence="8 9">HG15A2</strain>
    </source>
</reference>
<dbReference type="PROSITE" id="PS00108">
    <property type="entry name" value="PROTEIN_KINASE_ST"/>
    <property type="match status" value="1"/>
</dbReference>
<accession>A0A517MTC1</accession>
<keyword evidence="9" id="KW-1185">Reference proteome</keyword>
<dbReference type="InterPro" id="IPR000719">
    <property type="entry name" value="Prot_kinase_dom"/>
</dbReference>
<evidence type="ECO:0000256" key="4">
    <source>
        <dbReference type="ARBA" id="ARBA00022777"/>
    </source>
</evidence>
<evidence type="ECO:0000256" key="3">
    <source>
        <dbReference type="ARBA" id="ARBA00022741"/>
    </source>
</evidence>
<feature type="domain" description="Protein kinase" evidence="7">
    <location>
        <begin position="45"/>
        <end position="308"/>
    </location>
</feature>
<evidence type="ECO:0000256" key="1">
    <source>
        <dbReference type="ARBA" id="ARBA00022527"/>
    </source>
</evidence>
<evidence type="ECO:0000259" key="7">
    <source>
        <dbReference type="PROSITE" id="PS50011"/>
    </source>
</evidence>
<dbReference type="KEGG" id="amob:HG15A2_13960"/>
<dbReference type="CDD" id="cd14014">
    <property type="entry name" value="STKc_PknB_like"/>
    <property type="match status" value="1"/>
</dbReference>
<name>A0A517MTC1_9BACT</name>
<keyword evidence="2 8" id="KW-0808">Transferase</keyword>
<evidence type="ECO:0000256" key="2">
    <source>
        <dbReference type="ARBA" id="ARBA00022679"/>
    </source>
</evidence>
<keyword evidence="3" id="KW-0547">Nucleotide-binding</keyword>
<dbReference type="PROSITE" id="PS50011">
    <property type="entry name" value="PROTEIN_KINASE_DOM"/>
    <property type="match status" value="1"/>
</dbReference>
<dbReference type="InterPro" id="IPR008271">
    <property type="entry name" value="Ser/Thr_kinase_AS"/>
</dbReference>
<feature type="compositionally biased region" description="Low complexity" evidence="6">
    <location>
        <begin position="14"/>
        <end position="29"/>
    </location>
</feature>